<dbReference type="InterPro" id="IPR003187">
    <property type="entry name" value="PLipase_A1"/>
</dbReference>
<keyword evidence="13 19" id="KW-0106">Calcium</keyword>
<evidence type="ECO:0000256" key="14">
    <source>
        <dbReference type="ARBA" id="ARBA00022963"/>
    </source>
</evidence>
<comment type="function">
    <text evidence="20">Hydrolysis of phosphatidylcholine with phospholipase A2 (EC 3.1.1.4) and phospholipase A1 (EC 3.1.1.32) activities.</text>
</comment>
<dbReference type="EMBL" id="CP000789">
    <property type="protein sequence ID" value="ABU71794.1"/>
    <property type="molecule type" value="Genomic_DNA"/>
</dbReference>
<evidence type="ECO:0000256" key="12">
    <source>
        <dbReference type="ARBA" id="ARBA00022801"/>
    </source>
</evidence>
<evidence type="ECO:0000256" key="20">
    <source>
        <dbReference type="RuleBase" id="RU366027"/>
    </source>
</evidence>
<dbReference type="GO" id="GO:0008970">
    <property type="term" value="F:phospholipase A1 activity"/>
    <property type="evidence" value="ECO:0007669"/>
    <property type="project" value="UniProtKB-EC"/>
</dbReference>
<keyword evidence="10 19" id="KW-0479">Metal-binding</keyword>
<dbReference type="InterPro" id="IPR036541">
    <property type="entry name" value="PLipase_A1_sf"/>
</dbReference>
<evidence type="ECO:0000256" key="19">
    <source>
        <dbReference type="PIRSR" id="PIRSR603187-2"/>
    </source>
</evidence>
<evidence type="ECO:0000256" key="13">
    <source>
        <dbReference type="ARBA" id="ARBA00022837"/>
    </source>
</evidence>
<evidence type="ECO:0000256" key="2">
    <source>
        <dbReference type="ARBA" id="ARBA00001604"/>
    </source>
</evidence>
<dbReference type="PANTHER" id="PTHR40457">
    <property type="entry name" value="PHOSPHOLIPASE A1"/>
    <property type="match status" value="1"/>
</dbReference>
<reference evidence="21 22" key="1">
    <citation type="submission" date="2007-08" db="EMBL/GenBank/DDBJ databases">
        <authorList>
            <consortium name="The Vibrio harveyi Genome Sequencing Project"/>
            <person name="Bassler B."/>
            <person name="Clifton S.W."/>
            <person name="Fulton L."/>
            <person name="Delehaunty K."/>
            <person name="Fronick C."/>
            <person name="Harrison M."/>
            <person name="Markivic C."/>
            <person name="Fulton R."/>
            <person name="Tin-Wollam A.-M."/>
            <person name="Shah N."/>
            <person name="Pepin K."/>
            <person name="Nash W."/>
            <person name="Thiruvilangam P."/>
            <person name="Bhonagiri V."/>
            <person name="Waters C."/>
            <person name="Tu K.C."/>
            <person name="Irgon J."/>
            <person name="Wilson R.K."/>
        </authorList>
    </citation>
    <scope>NUCLEOTIDE SEQUENCE [LARGE SCALE GENOMIC DNA]</scope>
    <source>
        <strain evidence="22">ATCC BAA-1116 / BB120</strain>
    </source>
</reference>
<evidence type="ECO:0000313" key="22">
    <source>
        <dbReference type="Proteomes" id="UP000008152"/>
    </source>
</evidence>
<evidence type="ECO:0000256" key="8">
    <source>
        <dbReference type="ARBA" id="ARBA00022452"/>
    </source>
</evidence>
<sequence length="282" mass="33082">MIQQIRGKLLIIFYIEFRKLQIKRMMMFHCKKLGLFMAFLSTVAADVCAEEKRFSAHEDNYLLPFYTESKVNQARFTPTNPNAHDAKDVLVQFQISMKYKLLVFGDDGLFVAYTQRSNWEAYDDSAYFRDDQYNPAIFYRWNLNPWRISLGFEHQSNGAGGSDEVSWNRVYLDNKWRFESGFVRFKTWFDVGSNHYNPDIVDFLGYGELEAAWISENDHKLNLTVSNLFTEGWEKGFYRASWNFPVYQGLRGYMKAETGYGLTISNYNFDESAFGVGFAFDF</sequence>
<evidence type="ECO:0000256" key="10">
    <source>
        <dbReference type="ARBA" id="ARBA00022723"/>
    </source>
</evidence>
<evidence type="ECO:0000256" key="16">
    <source>
        <dbReference type="ARBA" id="ARBA00023136"/>
    </source>
</evidence>
<evidence type="ECO:0000256" key="15">
    <source>
        <dbReference type="ARBA" id="ARBA00023098"/>
    </source>
</evidence>
<evidence type="ECO:0000256" key="18">
    <source>
        <dbReference type="PIRSR" id="PIRSR603187-1"/>
    </source>
</evidence>
<dbReference type="Gene3D" id="2.40.230.10">
    <property type="entry name" value="Phospholipase A1"/>
    <property type="match status" value="1"/>
</dbReference>
<dbReference type="PANTHER" id="PTHR40457:SF1">
    <property type="entry name" value="PHOSPHOLIPASE A1"/>
    <property type="match status" value="1"/>
</dbReference>
<keyword evidence="11" id="KW-0732">Signal</keyword>
<evidence type="ECO:0000256" key="5">
    <source>
        <dbReference type="ARBA" id="ARBA00013179"/>
    </source>
</evidence>
<dbReference type="Pfam" id="PF02253">
    <property type="entry name" value="PLA1"/>
    <property type="match status" value="1"/>
</dbReference>
<evidence type="ECO:0000256" key="1">
    <source>
        <dbReference type="ARBA" id="ARBA00000111"/>
    </source>
</evidence>
<evidence type="ECO:0000256" key="17">
    <source>
        <dbReference type="ARBA" id="ARBA00023237"/>
    </source>
</evidence>
<dbReference type="EC" id="3.1.1.4" evidence="6 20"/>
<dbReference type="AlphaFoldDB" id="A7MUQ7"/>
<accession>A7MUQ7</accession>
<keyword evidence="16" id="KW-0472">Membrane</keyword>
<comment type="catalytic activity">
    <reaction evidence="2 20">
        <text>a 1,2-diacyl-sn-glycero-3-phosphocholine + H2O = a 1-acyl-sn-glycero-3-phosphocholine + a fatty acid + H(+)</text>
        <dbReference type="Rhea" id="RHEA:15801"/>
        <dbReference type="ChEBI" id="CHEBI:15377"/>
        <dbReference type="ChEBI" id="CHEBI:15378"/>
        <dbReference type="ChEBI" id="CHEBI:28868"/>
        <dbReference type="ChEBI" id="CHEBI:57643"/>
        <dbReference type="ChEBI" id="CHEBI:58168"/>
        <dbReference type="EC" id="3.1.1.4"/>
    </reaction>
</comment>
<dbReference type="SUPFAM" id="SSF56931">
    <property type="entry name" value="Outer membrane phospholipase A (OMPLA)"/>
    <property type="match status" value="1"/>
</dbReference>
<comment type="catalytic activity">
    <reaction evidence="1 20">
        <text>a 1,2-diacyl-sn-glycero-3-phosphocholine + H2O = a 2-acyl-sn-glycero-3-phosphocholine + a fatty acid + H(+)</text>
        <dbReference type="Rhea" id="RHEA:18689"/>
        <dbReference type="ChEBI" id="CHEBI:15377"/>
        <dbReference type="ChEBI" id="CHEBI:15378"/>
        <dbReference type="ChEBI" id="CHEBI:28868"/>
        <dbReference type="ChEBI" id="CHEBI:57643"/>
        <dbReference type="ChEBI" id="CHEBI:57875"/>
        <dbReference type="EC" id="3.1.1.32"/>
    </reaction>
</comment>
<keyword evidence="12 20" id="KW-0378">Hydrolase</keyword>
<dbReference type="GO" id="GO:0016042">
    <property type="term" value="P:lipid catabolic process"/>
    <property type="evidence" value="ECO:0007669"/>
    <property type="project" value="UniProtKB-KW"/>
</dbReference>
<feature type="active site" description="Nucleophile" evidence="18">
    <location>
        <position position="156"/>
    </location>
</feature>
<keyword evidence="9" id="KW-0812">Transmembrane</keyword>
<evidence type="ECO:0000256" key="3">
    <source>
        <dbReference type="ARBA" id="ARBA00010525"/>
    </source>
</evidence>
<comment type="subcellular location">
    <subcellularLocation>
        <location evidence="20">Cell outer membrane</location>
        <topology evidence="20">Multi-pass membrane protein</topology>
    </subcellularLocation>
    <text evidence="20">One of the very few enzymes located there.</text>
</comment>
<name>A7MUQ7_VIBC1</name>
<organism evidence="21 22">
    <name type="scientific">Vibrio campbellii (strain ATCC BAA-1116)</name>
    <dbReference type="NCBI Taxonomy" id="2902295"/>
    <lineage>
        <taxon>Bacteria</taxon>
        <taxon>Pseudomonadati</taxon>
        <taxon>Pseudomonadota</taxon>
        <taxon>Gammaproteobacteria</taxon>
        <taxon>Vibrionales</taxon>
        <taxon>Vibrionaceae</taxon>
        <taxon>Vibrio</taxon>
    </lineage>
</organism>
<dbReference type="GO" id="GO:0004623">
    <property type="term" value="F:phospholipase A2 activity"/>
    <property type="evidence" value="ECO:0007669"/>
    <property type="project" value="UniProtKB-EC"/>
</dbReference>
<keyword evidence="15 20" id="KW-0443">Lipid metabolism</keyword>
<comment type="similarity">
    <text evidence="3 20">Belongs to the phospholipase A1 family.</text>
</comment>
<dbReference type="KEGG" id="vha:VIBHAR_02841"/>
<keyword evidence="8" id="KW-1134">Transmembrane beta strand</keyword>
<dbReference type="PRINTS" id="PR01486">
    <property type="entry name" value="PHPHLIPASEA1"/>
</dbReference>
<proteinExistence type="inferred from homology"/>
<keyword evidence="14 20" id="KW-0442">Lipid degradation</keyword>
<protein>
    <recommendedName>
        <fullName evidence="7 20">Phospholipase A1</fullName>
        <ecNumber evidence="5 20">3.1.1.32</ecNumber>
        <ecNumber evidence="6 20">3.1.1.4</ecNumber>
    </recommendedName>
    <alternativeName>
        <fullName evidence="20">Phosphatidylcholine 1-acylhydrolase</fullName>
    </alternativeName>
</protein>
<dbReference type="Proteomes" id="UP000008152">
    <property type="component" value="Chromosome I"/>
</dbReference>
<dbReference type="PATRIC" id="fig|338187.36.peg.2769"/>
<keyword evidence="17 20" id="KW-0998">Cell outer membrane</keyword>
<feature type="active site" description="Proton acceptor" evidence="18">
    <location>
        <position position="154"/>
    </location>
</feature>
<evidence type="ECO:0000256" key="11">
    <source>
        <dbReference type="ARBA" id="ARBA00022729"/>
    </source>
</evidence>
<comment type="cofactor">
    <cofactor evidence="20">
        <name>Ca(2+)</name>
        <dbReference type="ChEBI" id="CHEBI:29108"/>
    </cofactor>
    <text evidence="20">Binds 1 Ca(2+) ion per monomer. In the dimeric form the Ca(2+) is bound by different amino acids with binding of each Ca(2+) shared with ligands coming from each monomer. The Ca(2+) ion may have a role in catalysis.</text>
</comment>
<evidence type="ECO:0000256" key="9">
    <source>
        <dbReference type="ARBA" id="ARBA00022692"/>
    </source>
</evidence>
<dbReference type="EC" id="3.1.1.32" evidence="5 20"/>
<feature type="binding site" description="in dimeric form" evidence="19">
    <location>
        <position position="125"/>
    </location>
    <ligand>
        <name>Ca(2+)</name>
        <dbReference type="ChEBI" id="CHEBI:29108"/>
        <label>1</label>
    </ligand>
</feature>
<gene>
    <name evidence="21" type="ordered locus">VIBHAR_02841</name>
</gene>
<evidence type="ECO:0000256" key="4">
    <source>
        <dbReference type="ARBA" id="ARBA00011702"/>
    </source>
</evidence>
<comment type="subunit">
    <text evidence="4 20">Homodimer; dimerization is reversible, and the dimeric form is the active one.</text>
</comment>
<evidence type="ECO:0000256" key="6">
    <source>
        <dbReference type="ARBA" id="ARBA00013278"/>
    </source>
</evidence>
<evidence type="ECO:0000256" key="7">
    <source>
        <dbReference type="ARBA" id="ARBA00021726"/>
    </source>
</evidence>
<evidence type="ECO:0000313" key="21">
    <source>
        <dbReference type="EMBL" id="ABU71794.1"/>
    </source>
</evidence>
<dbReference type="GO" id="GO:0046872">
    <property type="term" value="F:metal ion binding"/>
    <property type="evidence" value="ECO:0007669"/>
    <property type="project" value="UniProtKB-KW"/>
</dbReference>
<dbReference type="GO" id="GO:0009279">
    <property type="term" value="C:cell outer membrane"/>
    <property type="evidence" value="ECO:0007669"/>
    <property type="project" value="UniProtKB-SubCell"/>
</dbReference>